<dbReference type="GO" id="GO:0070192">
    <property type="term" value="P:chromosome organization involved in meiotic cell cycle"/>
    <property type="evidence" value="ECO:0007669"/>
    <property type="project" value="TreeGrafter"/>
</dbReference>
<dbReference type="FunFam" id="3.40.50.300:FF:001195">
    <property type="entry name" value="DNA repair protein rad50"/>
    <property type="match status" value="1"/>
</dbReference>
<evidence type="ECO:0000256" key="7">
    <source>
        <dbReference type="ARBA" id="ARBA00022723"/>
    </source>
</evidence>
<evidence type="ECO:0000313" key="18">
    <source>
        <dbReference type="Proteomes" id="UP000054350"/>
    </source>
</evidence>
<dbReference type="PANTHER" id="PTHR18867:SF12">
    <property type="entry name" value="DNA REPAIR PROTEIN RAD50"/>
    <property type="match status" value="1"/>
</dbReference>
<feature type="coiled-coil region" evidence="15">
    <location>
        <begin position="716"/>
        <end position="797"/>
    </location>
</feature>
<dbReference type="GO" id="GO:0000794">
    <property type="term" value="C:condensed nuclear chromosome"/>
    <property type="evidence" value="ECO:0007669"/>
    <property type="project" value="TreeGrafter"/>
</dbReference>
<evidence type="ECO:0000256" key="15">
    <source>
        <dbReference type="SAM" id="Coils"/>
    </source>
</evidence>
<dbReference type="GO" id="GO:0030870">
    <property type="term" value="C:Mre11 complex"/>
    <property type="evidence" value="ECO:0007669"/>
    <property type="project" value="InterPro"/>
</dbReference>
<evidence type="ECO:0000256" key="12">
    <source>
        <dbReference type="ARBA" id="ARBA00023204"/>
    </source>
</evidence>
<dbReference type="InterPro" id="IPR038729">
    <property type="entry name" value="Rad50/SbcC_AAA"/>
</dbReference>
<feature type="domain" description="Rad50/SbcC-type AAA" evidence="16">
    <location>
        <begin position="6"/>
        <end position="258"/>
    </location>
</feature>
<name>A0A0L0T2N0_ALLM3</name>
<keyword evidence="9" id="KW-0378">Hydrolase</keyword>
<dbReference type="GO" id="GO:0006302">
    <property type="term" value="P:double-strand break repair"/>
    <property type="evidence" value="ECO:0007669"/>
    <property type="project" value="InterPro"/>
</dbReference>
<dbReference type="SUPFAM" id="SSF52540">
    <property type="entry name" value="P-loop containing nucleoside triphosphate hydrolases"/>
    <property type="match status" value="1"/>
</dbReference>
<dbReference type="Gene3D" id="3.40.50.300">
    <property type="entry name" value="P-loop containing nucleotide triphosphate hydrolases"/>
    <property type="match status" value="2"/>
</dbReference>
<keyword evidence="6" id="KW-0158">Chromosome</keyword>
<evidence type="ECO:0000256" key="2">
    <source>
        <dbReference type="ARBA" id="ARBA00004123"/>
    </source>
</evidence>
<dbReference type="GO" id="GO:0051880">
    <property type="term" value="F:G-quadruplex DNA binding"/>
    <property type="evidence" value="ECO:0007669"/>
    <property type="project" value="TreeGrafter"/>
</dbReference>
<evidence type="ECO:0000256" key="13">
    <source>
        <dbReference type="ARBA" id="ARBA00023242"/>
    </source>
</evidence>
<dbReference type="NCBIfam" id="TIGR00606">
    <property type="entry name" value="rad50"/>
    <property type="match status" value="1"/>
</dbReference>
<dbReference type="Proteomes" id="UP000054350">
    <property type="component" value="Unassembled WGS sequence"/>
</dbReference>
<evidence type="ECO:0000256" key="11">
    <source>
        <dbReference type="ARBA" id="ARBA00023054"/>
    </source>
</evidence>
<feature type="coiled-coil region" evidence="15">
    <location>
        <begin position="826"/>
        <end position="919"/>
    </location>
</feature>
<keyword evidence="13" id="KW-0539">Nucleus</keyword>
<dbReference type="EMBL" id="GG745359">
    <property type="protein sequence ID" value="KNE69108.1"/>
    <property type="molecule type" value="Genomic_DNA"/>
</dbReference>
<dbReference type="GO" id="GO:0046872">
    <property type="term" value="F:metal ion binding"/>
    <property type="evidence" value="ECO:0007669"/>
    <property type="project" value="UniProtKB-KW"/>
</dbReference>
<keyword evidence="7" id="KW-0479">Metal-binding</keyword>
<dbReference type="GO" id="GO:0003691">
    <property type="term" value="F:double-stranded telomeric DNA binding"/>
    <property type="evidence" value="ECO:0007669"/>
    <property type="project" value="TreeGrafter"/>
</dbReference>
<reference evidence="17 18" key="1">
    <citation type="submission" date="2009-11" db="EMBL/GenBank/DDBJ databases">
        <title>Annotation of Allomyces macrogynus ATCC 38327.</title>
        <authorList>
            <consortium name="The Broad Institute Genome Sequencing Platform"/>
            <person name="Russ C."/>
            <person name="Cuomo C."/>
            <person name="Burger G."/>
            <person name="Gray M.W."/>
            <person name="Holland P.W.H."/>
            <person name="King N."/>
            <person name="Lang F.B.F."/>
            <person name="Roger A.J."/>
            <person name="Ruiz-Trillo I."/>
            <person name="Young S.K."/>
            <person name="Zeng Q."/>
            <person name="Gargeya S."/>
            <person name="Fitzgerald M."/>
            <person name="Haas B."/>
            <person name="Abouelleil A."/>
            <person name="Alvarado L."/>
            <person name="Arachchi H.M."/>
            <person name="Berlin A."/>
            <person name="Chapman S.B."/>
            <person name="Gearin G."/>
            <person name="Goldberg J."/>
            <person name="Griggs A."/>
            <person name="Gujja S."/>
            <person name="Hansen M."/>
            <person name="Heiman D."/>
            <person name="Howarth C."/>
            <person name="Larimer J."/>
            <person name="Lui A."/>
            <person name="MacDonald P.J.P."/>
            <person name="McCowen C."/>
            <person name="Montmayeur A."/>
            <person name="Murphy C."/>
            <person name="Neiman D."/>
            <person name="Pearson M."/>
            <person name="Priest M."/>
            <person name="Roberts A."/>
            <person name="Saif S."/>
            <person name="Shea T."/>
            <person name="Sisk P."/>
            <person name="Stolte C."/>
            <person name="Sykes S."/>
            <person name="Wortman J."/>
            <person name="Nusbaum C."/>
            <person name="Birren B."/>
        </authorList>
    </citation>
    <scope>NUCLEOTIDE SEQUENCE [LARGE SCALE GENOMIC DNA]</scope>
    <source>
        <strain evidence="17 18">ATCC 38327</strain>
    </source>
</reference>
<dbReference type="FunFam" id="3.40.50.300:FF:000947">
    <property type="entry name" value="DNA repair protein RAD50"/>
    <property type="match status" value="1"/>
</dbReference>
<dbReference type="GO" id="GO:0016887">
    <property type="term" value="F:ATP hydrolysis activity"/>
    <property type="evidence" value="ECO:0007669"/>
    <property type="project" value="InterPro"/>
</dbReference>
<keyword evidence="11 15" id="KW-0175">Coiled coil</keyword>
<evidence type="ECO:0000256" key="4">
    <source>
        <dbReference type="ARBA" id="ARBA00009439"/>
    </source>
</evidence>
<dbReference type="InterPro" id="IPR027417">
    <property type="entry name" value="P-loop_NTPase"/>
</dbReference>
<dbReference type="Pfam" id="PF13476">
    <property type="entry name" value="AAA_23"/>
    <property type="match status" value="1"/>
</dbReference>
<evidence type="ECO:0000256" key="1">
    <source>
        <dbReference type="ARBA" id="ARBA00001947"/>
    </source>
</evidence>
<comment type="cofactor">
    <cofactor evidence="1">
        <name>Zn(2+)</name>
        <dbReference type="ChEBI" id="CHEBI:29105"/>
    </cofactor>
</comment>
<evidence type="ECO:0000256" key="9">
    <source>
        <dbReference type="ARBA" id="ARBA00022801"/>
    </source>
</evidence>
<comment type="similarity">
    <text evidence="4">Belongs to the SMC family. RAD50 subfamily.</text>
</comment>
<sequence length="1303" mass="148039">MSSIDKLLIRGIRSFDPQEQHVIHFYTPLTIIVGHNGSGKTTIIECLKYATTGDLPPNSKQGAFIHDPKVANETEVKAQVRLKFRNVNGKLMVCTRSMQLTQKAKQVQQKTLEAVLETKDPVTGERISLSTRCADLDAEMPIHLGVSKAILDNVIFCHQEESNWPLAEPSVLKKKFDDIFASTRYTKALDSIRSLKKEKAHELLVDQGYLKQKEDRKARADLLAQQRIATDARIAAHTAKLETLGAQLTEVTAQITQLIDHVARGRALHNELAATTQAREQLLSFMNDLKRNMVEIQGNPSDEDLMAALAEYKARVQAQSRDRVQLVQAKELRGVELDGLKDRMQRKLLDKGRAESEVAQLTALLAERDALVQALAEALALDPSRVPPANRFGELLHARVAQAQAALDRLRRDSAARQQLLDQQLKDAGNDLAVTQAKRTSMLDTIEANGTKHNQYQVQIAQMSREEVEIAKVTEMFEATKSALADKQALLQRLTTEGKYARLKLDLEHMDVQSRSLQDELAQISRDSGVRVQLENRDRDLAKAKEQIAALADTMAAVCQRHDLPVPRRDETAKHLDTVYANQLRTKQHLHKLRTDDAADLAKKLQDTETRLKMGTDERVKWEAIITERTRELSMYLDPTGASLDETVAAIEKDIEDAQHEYKLQQSLKLIMDRFKIIAEQTHSCALCRRPLESDEDMKAVKESVDEIMVKVPEKLPALERQIAKLKHDLEYTQRARPILLQLEQAKKQLNDLPPLTQLENDRTKFTDMLETARRDMQELAREIDGLQAALDVVRDMVRVHATADELDRECSAMRAELAYTPMRSMDEVQRAMRDLHAQREATTRDLDTEQMQRQQAQQEVAARQTQLAHLQRQLVDKQAMISKRDALREGCIELQAESDRLRAEVDQLVEVVGDAKQRVEDLYAQLATQKADDDAKIDAAMKQGSMLKSQSDRFADLAAKIDQIENRNPSQTIKMLEVELGNLQENMVSVEAEIATTEAQIQEIQRSLSEETNHERNINDNISFRQKQRELAAIEAKAQELQAEIADHDQHSYSAQVARLRKQQNDLVTEQAKLQGECTQLEVNQRNIQSELEGEYKNANAEFQEMKYKVATTELAVSDLEKYAQALDKAIMQYHTVKMEEINKIIRELWVNTYQGNDIDTIEIRSDKESTRGNRQFSYRLVMIKGDRELEMRGRCSAGQKVLASLVIRLALAETFCLHCGILALDEPTTNLDQDNIESLAESLARVIKARRQQANFQLLVITHDEAFLEQLGRSGYADYYWRVYKDENQHSCIERLPISHG</sequence>
<dbReference type="PANTHER" id="PTHR18867">
    <property type="entry name" value="RAD50"/>
    <property type="match status" value="1"/>
</dbReference>
<dbReference type="OrthoDB" id="18797at2759"/>
<keyword evidence="12" id="KW-0234">DNA repair</keyword>
<evidence type="ECO:0000256" key="8">
    <source>
        <dbReference type="ARBA" id="ARBA00022763"/>
    </source>
</evidence>
<keyword evidence="10" id="KW-0862">Zinc</keyword>
<dbReference type="InterPro" id="IPR004584">
    <property type="entry name" value="Rad50_eukaryotes"/>
</dbReference>
<dbReference type="GO" id="GO:0007004">
    <property type="term" value="P:telomere maintenance via telomerase"/>
    <property type="evidence" value="ECO:0007669"/>
    <property type="project" value="TreeGrafter"/>
</dbReference>
<dbReference type="eggNOG" id="KOG0962">
    <property type="taxonomic scope" value="Eukaryota"/>
</dbReference>
<dbReference type="VEuPathDB" id="FungiDB:AMAG_13970"/>
<evidence type="ECO:0000313" key="17">
    <source>
        <dbReference type="EMBL" id="KNE69108.1"/>
    </source>
</evidence>
<dbReference type="Pfam" id="PF13558">
    <property type="entry name" value="SbcC_Walker_B"/>
    <property type="match status" value="1"/>
</dbReference>
<comment type="subcellular location">
    <subcellularLocation>
        <location evidence="3">Chromosome</location>
    </subcellularLocation>
    <subcellularLocation>
        <location evidence="2">Nucleus</location>
    </subcellularLocation>
</comment>
<feature type="coiled-coil region" evidence="15">
    <location>
        <begin position="534"/>
        <end position="561"/>
    </location>
</feature>
<evidence type="ECO:0000256" key="3">
    <source>
        <dbReference type="ARBA" id="ARBA00004286"/>
    </source>
</evidence>
<organism evidence="17 18">
    <name type="scientific">Allomyces macrogynus (strain ATCC 38327)</name>
    <name type="common">Allomyces javanicus var. macrogynus</name>
    <dbReference type="NCBI Taxonomy" id="578462"/>
    <lineage>
        <taxon>Eukaryota</taxon>
        <taxon>Fungi</taxon>
        <taxon>Fungi incertae sedis</taxon>
        <taxon>Blastocladiomycota</taxon>
        <taxon>Blastocladiomycetes</taxon>
        <taxon>Blastocladiales</taxon>
        <taxon>Blastocladiaceae</taxon>
        <taxon>Allomyces</taxon>
    </lineage>
</organism>
<dbReference type="OMA" id="FSDYYYR"/>
<dbReference type="GO" id="GO:0043047">
    <property type="term" value="F:single-stranded telomeric DNA binding"/>
    <property type="evidence" value="ECO:0007669"/>
    <property type="project" value="TreeGrafter"/>
</dbReference>
<comment type="catalytic activity">
    <reaction evidence="14">
        <text>ATP + H2O = ADP + phosphate + H(+)</text>
        <dbReference type="Rhea" id="RHEA:13065"/>
        <dbReference type="ChEBI" id="CHEBI:15377"/>
        <dbReference type="ChEBI" id="CHEBI:15378"/>
        <dbReference type="ChEBI" id="CHEBI:30616"/>
        <dbReference type="ChEBI" id="CHEBI:43474"/>
        <dbReference type="ChEBI" id="CHEBI:456216"/>
    </reaction>
</comment>
<dbReference type="STRING" id="578462.A0A0L0T2N0"/>
<protein>
    <recommendedName>
        <fullName evidence="5">DNA repair protein RAD50</fullName>
    </recommendedName>
</protein>
<keyword evidence="8" id="KW-0227">DNA damage</keyword>
<reference evidence="18" key="2">
    <citation type="submission" date="2009-11" db="EMBL/GenBank/DDBJ databases">
        <title>The Genome Sequence of Allomyces macrogynus strain ATCC 38327.</title>
        <authorList>
            <consortium name="The Broad Institute Genome Sequencing Platform"/>
            <person name="Russ C."/>
            <person name="Cuomo C."/>
            <person name="Shea T."/>
            <person name="Young S.K."/>
            <person name="Zeng Q."/>
            <person name="Koehrsen M."/>
            <person name="Haas B."/>
            <person name="Borodovsky M."/>
            <person name="Guigo R."/>
            <person name="Alvarado L."/>
            <person name="Berlin A."/>
            <person name="Borenstein D."/>
            <person name="Chen Z."/>
            <person name="Engels R."/>
            <person name="Freedman E."/>
            <person name="Gellesch M."/>
            <person name="Goldberg J."/>
            <person name="Griggs A."/>
            <person name="Gujja S."/>
            <person name="Heiman D."/>
            <person name="Hepburn T."/>
            <person name="Howarth C."/>
            <person name="Jen D."/>
            <person name="Larson L."/>
            <person name="Lewis B."/>
            <person name="Mehta T."/>
            <person name="Park D."/>
            <person name="Pearson M."/>
            <person name="Roberts A."/>
            <person name="Saif S."/>
            <person name="Shenoy N."/>
            <person name="Sisk P."/>
            <person name="Stolte C."/>
            <person name="Sykes S."/>
            <person name="Walk T."/>
            <person name="White J."/>
            <person name="Yandava C."/>
            <person name="Burger G."/>
            <person name="Gray M.W."/>
            <person name="Holland P.W.H."/>
            <person name="King N."/>
            <person name="Lang F.B.F."/>
            <person name="Roger A.J."/>
            <person name="Ruiz-Trillo I."/>
            <person name="Lander E."/>
            <person name="Nusbaum C."/>
        </authorList>
    </citation>
    <scope>NUCLEOTIDE SEQUENCE [LARGE SCALE GENOMIC DNA]</scope>
    <source>
        <strain evidence="18">ATCC 38327</strain>
    </source>
</reference>
<evidence type="ECO:0000259" key="16">
    <source>
        <dbReference type="Pfam" id="PF13476"/>
    </source>
</evidence>
<accession>A0A0L0T2N0</accession>
<evidence type="ECO:0000256" key="14">
    <source>
        <dbReference type="ARBA" id="ARBA00049360"/>
    </source>
</evidence>
<gene>
    <name evidence="17" type="ORF">AMAG_13970</name>
</gene>
<keyword evidence="18" id="KW-1185">Reference proteome</keyword>
<evidence type="ECO:0000256" key="6">
    <source>
        <dbReference type="ARBA" id="ARBA00022454"/>
    </source>
</evidence>
<feature type="coiled-coil region" evidence="15">
    <location>
        <begin position="948"/>
        <end position="1052"/>
    </location>
</feature>
<proteinExistence type="inferred from homology"/>
<dbReference type="GO" id="GO:0000722">
    <property type="term" value="P:telomere maintenance via recombination"/>
    <property type="evidence" value="ECO:0007669"/>
    <property type="project" value="TreeGrafter"/>
</dbReference>
<evidence type="ECO:0000256" key="10">
    <source>
        <dbReference type="ARBA" id="ARBA00022833"/>
    </source>
</evidence>
<evidence type="ECO:0000256" key="5">
    <source>
        <dbReference type="ARBA" id="ARBA00017893"/>
    </source>
</evidence>